<dbReference type="EMBL" id="JACRTE010000019">
    <property type="protein sequence ID" value="MBC8597282.1"/>
    <property type="molecule type" value="Genomic_DNA"/>
</dbReference>
<keyword evidence="3" id="KW-1185">Reference proteome</keyword>
<evidence type="ECO:0000313" key="3">
    <source>
        <dbReference type="Proteomes" id="UP000647416"/>
    </source>
</evidence>
<evidence type="ECO:0000313" key="2">
    <source>
        <dbReference type="EMBL" id="MBC8597282.1"/>
    </source>
</evidence>
<proteinExistence type="predicted"/>
<feature type="coiled-coil region" evidence="1">
    <location>
        <begin position="1"/>
        <end position="35"/>
    </location>
</feature>
<gene>
    <name evidence="2" type="ORF">H8706_10460</name>
</gene>
<name>A0A926INM6_9FIRM</name>
<protein>
    <submittedName>
        <fullName evidence="2">DUF3847 domain-containing protein</fullName>
    </submittedName>
</protein>
<sequence length="95" mass="11015">MKNIDEQIAKTQAQINQLTNKKKRLISEQKQAERKKRTKRLIERGAILESVINNAENFSNEQLQTLLIEIFSSEFAKGKIKNFREHTASEGNPLF</sequence>
<dbReference type="RefSeq" id="WP_262432594.1">
    <property type="nucleotide sequence ID" value="NZ_JACRTE010000019.1"/>
</dbReference>
<organism evidence="2 3">
    <name type="scientific">Qingrenia yutianensis</name>
    <dbReference type="NCBI Taxonomy" id="2763676"/>
    <lineage>
        <taxon>Bacteria</taxon>
        <taxon>Bacillati</taxon>
        <taxon>Bacillota</taxon>
        <taxon>Clostridia</taxon>
        <taxon>Eubacteriales</taxon>
        <taxon>Oscillospiraceae</taxon>
        <taxon>Qingrenia</taxon>
    </lineage>
</organism>
<dbReference type="Proteomes" id="UP000647416">
    <property type="component" value="Unassembled WGS sequence"/>
</dbReference>
<comment type="caution">
    <text evidence="2">The sequence shown here is derived from an EMBL/GenBank/DDBJ whole genome shotgun (WGS) entry which is preliminary data.</text>
</comment>
<reference evidence="2" key="1">
    <citation type="submission" date="2020-08" db="EMBL/GenBank/DDBJ databases">
        <title>Genome public.</title>
        <authorList>
            <person name="Liu C."/>
            <person name="Sun Q."/>
        </authorList>
    </citation>
    <scope>NUCLEOTIDE SEQUENCE</scope>
    <source>
        <strain evidence="2">NSJ-50</strain>
    </source>
</reference>
<accession>A0A926INM6</accession>
<keyword evidence="1" id="KW-0175">Coiled coil</keyword>
<evidence type="ECO:0000256" key="1">
    <source>
        <dbReference type="SAM" id="Coils"/>
    </source>
</evidence>
<dbReference type="AlphaFoldDB" id="A0A926INM6"/>
<dbReference type="InterPro" id="IPR024215">
    <property type="entry name" value="DUF3847"/>
</dbReference>
<dbReference type="Pfam" id="PF12958">
    <property type="entry name" value="DUF3847"/>
    <property type="match status" value="1"/>
</dbReference>